<sequence>TINDAVRYAYYYGLTVRPYLVGRSLCDTCGG</sequence>
<feature type="non-terminal residue" evidence="1">
    <location>
        <position position="1"/>
    </location>
</feature>
<evidence type="ECO:0000313" key="1">
    <source>
        <dbReference type="EMBL" id="GAH77499.1"/>
    </source>
</evidence>
<dbReference type="AlphaFoldDB" id="X1JGS3"/>
<accession>X1JGS3</accession>
<protein>
    <submittedName>
        <fullName evidence="1">Uncharacterized protein</fullName>
    </submittedName>
</protein>
<comment type="caution">
    <text evidence="1">The sequence shown here is derived from an EMBL/GenBank/DDBJ whole genome shotgun (WGS) entry which is preliminary data.</text>
</comment>
<organism evidence="1">
    <name type="scientific">marine sediment metagenome</name>
    <dbReference type="NCBI Taxonomy" id="412755"/>
    <lineage>
        <taxon>unclassified sequences</taxon>
        <taxon>metagenomes</taxon>
        <taxon>ecological metagenomes</taxon>
    </lineage>
</organism>
<proteinExistence type="predicted"/>
<gene>
    <name evidence="1" type="ORF">S03H2_64257</name>
</gene>
<reference evidence="1" key="1">
    <citation type="journal article" date="2014" name="Front. Microbiol.">
        <title>High frequency of phylogenetically diverse reductive dehalogenase-homologous genes in deep subseafloor sedimentary metagenomes.</title>
        <authorList>
            <person name="Kawai M."/>
            <person name="Futagami T."/>
            <person name="Toyoda A."/>
            <person name="Takaki Y."/>
            <person name="Nishi S."/>
            <person name="Hori S."/>
            <person name="Arai W."/>
            <person name="Tsubouchi T."/>
            <person name="Morono Y."/>
            <person name="Uchiyama I."/>
            <person name="Ito T."/>
            <person name="Fujiyama A."/>
            <person name="Inagaki F."/>
            <person name="Takami H."/>
        </authorList>
    </citation>
    <scope>NUCLEOTIDE SEQUENCE</scope>
    <source>
        <strain evidence="1">Expedition CK06-06</strain>
    </source>
</reference>
<name>X1JGS3_9ZZZZ</name>
<dbReference type="EMBL" id="BARU01041717">
    <property type="protein sequence ID" value="GAH77499.1"/>
    <property type="molecule type" value="Genomic_DNA"/>
</dbReference>